<feature type="domain" description="PAC" evidence="8">
    <location>
        <begin position="397"/>
        <end position="453"/>
    </location>
</feature>
<dbReference type="NCBIfam" id="TIGR00229">
    <property type="entry name" value="sensory_box"/>
    <property type="match status" value="2"/>
</dbReference>
<sequence>MLETIYKLFFSSSETTRNASLTVRNFILVSQLFYHLLGLVIFGTLLREVNFPKNIYIIVLLLAYLGAYTLVFRINKQDKTETAKYIFYIITNIFLFVFSSALGNKAGIYLLYFPLITSTLVIYGFHDKEKIILMTALSFAFLGLLDFTEHRLWLFPISAETQHSFYAANFILSVGVIGFCIIYLISVLYHTETRLRESESNLSSILASLNEVVWAATLPDGDILYINAAAEHVFAFSQPSFYENRNYWSHIVLPDDRSDYEAFEAEVHKKGSDEIEYRVVRKNGELRWLRDRCKIVWDEDGKPLRMEGITTDITEHKLAEEKVKQQNEQLRGILESTQSSIFALDTDYNYLIYNSTHKELMQKAYGAKVTKGVNVIEDHLLGLDTDKIVNHLQQAFQGKQFMVVEELGESNLHRTWYETVYNPIQNEFGKVTGVAVFSRDITERKRAENELIRTNFELDTFVYRASHDMRAPLRSVLGLVNLIKIETDEKQKTEYLKLIEKSVDRLDAFFSDILSFSRNSRLDIVKEQVDFNKLTKECWSSLQYLENASEIRLIKDIRVPEPFYSDSSRIEIILLNLFSNAIKYQKACAGARVRISIKADNRIAKIVVEDNGKGIEEQYIDKIFDMFFRASLGTHGSGLGLYITKQVVEKLGGSINVQSEHGVGTQFVITIPSYVPTPVEIMTPQN</sequence>
<dbReference type="RefSeq" id="WP_314519887.1">
    <property type="nucleotide sequence ID" value="NZ_JASJOU010000027.1"/>
</dbReference>
<dbReference type="CDD" id="cd00130">
    <property type="entry name" value="PAS"/>
    <property type="match status" value="1"/>
</dbReference>
<evidence type="ECO:0000256" key="3">
    <source>
        <dbReference type="ARBA" id="ARBA00022553"/>
    </source>
</evidence>
<dbReference type="Gene3D" id="1.10.287.130">
    <property type="match status" value="1"/>
</dbReference>
<dbReference type="Pfam" id="PF08447">
    <property type="entry name" value="PAS_3"/>
    <property type="match status" value="1"/>
</dbReference>
<dbReference type="InterPro" id="IPR036890">
    <property type="entry name" value="HATPase_C_sf"/>
</dbReference>
<name>A0AAE3RDM7_9BACT</name>
<keyword evidence="6" id="KW-0812">Transmembrane</keyword>
<dbReference type="Gene3D" id="3.30.450.20">
    <property type="entry name" value="PAS domain"/>
    <property type="match status" value="2"/>
</dbReference>
<reference evidence="9" key="1">
    <citation type="submission" date="2023-05" db="EMBL/GenBank/DDBJ databases">
        <authorList>
            <person name="Zhang X."/>
        </authorList>
    </citation>
    <scope>NUCLEOTIDE SEQUENCE</scope>
    <source>
        <strain evidence="9">BD1B2-1</strain>
    </source>
</reference>
<dbReference type="SUPFAM" id="SSF55874">
    <property type="entry name" value="ATPase domain of HSP90 chaperone/DNA topoisomerase II/histidine kinase"/>
    <property type="match status" value="1"/>
</dbReference>
<keyword evidence="9" id="KW-0547">Nucleotide-binding</keyword>
<dbReference type="InterPro" id="IPR000700">
    <property type="entry name" value="PAS-assoc_C"/>
</dbReference>
<dbReference type="PROSITE" id="PS50113">
    <property type="entry name" value="PAC"/>
    <property type="match status" value="2"/>
</dbReference>
<evidence type="ECO:0000256" key="2">
    <source>
        <dbReference type="ARBA" id="ARBA00012438"/>
    </source>
</evidence>
<dbReference type="CDD" id="cd00082">
    <property type="entry name" value="HisKA"/>
    <property type="match status" value="1"/>
</dbReference>
<dbReference type="SMART" id="SM00091">
    <property type="entry name" value="PAS"/>
    <property type="match status" value="2"/>
</dbReference>
<feature type="transmembrane region" description="Helical" evidence="6">
    <location>
        <begin position="108"/>
        <end position="125"/>
    </location>
</feature>
<feature type="domain" description="PAC" evidence="8">
    <location>
        <begin position="273"/>
        <end position="325"/>
    </location>
</feature>
<dbReference type="InterPro" id="IPR005467">
    <property type="entry name" value="His_kinase_dom"/>
</dbReference>
<feature type="transmembrane region" description="Helical" evidence="6">
    <location>
        <begin position="55"/>
        <end position="73"/>
    </location>
</feature>
<dbReference type="Gene3D" id="3.30.565.10">
    <property type="entry name" value="Histidine kinase-like ATPase, C-terminal domain"/>
    <property type="match status" value="1"/>
</dbReference>
<dbReference type="InterPro" id="IPR013655">
    <property type="entry name" value="PAS_fold_3"/>
</dbReference>
<comment type="catalytic activity">
    <reaction evidence="1">
        <text>ATP + protein L-histidine = ADP + protein N-phospho-L-histidine.</text>
        <dbReference type="EC" id="2.7.13.3"/>
    </reaction>
</comment>
<dbReference type="PANTHER" id="PTHR43304">
    <property type="entry name" value="PHYTOCHROME-LIKE PROTEIN CPH1"/>
    <property type="match status" value="1"/>
</dbReference>
<gene>
    <name evidence="9" type="ORF">QNI22_39160</name>
</gene>
<dbReference type="SMART" id="SM00387">
    <property type="entry name" value="HATPase_c"/>
    <property type="match status" value="1"/>
</dbReference>
<dbReference type="InterPro" id="IPR036097">
    <property type="entry name" value="HisK_dim/P_sf"/>
</dbReference>
<evidence type="ECO:0000259" key="7">
    <source>
        <dbReference type="PROSITE" id="PS50109"/>
    </source>
</evidence>
<dbReference type="SMART" id="SM00086">
    <property type="entry name" value="PAC"/>
    <property type="match status" value="2"/>
</dbReference>
<dbReference type="AlphaFoldDB" id="A0AAE3RDM7"/>
<evidence type="ECO:0000256" key="5">
    <source>
        <dbReference type="ARBA" id="ARBA00022777"/>
    </source>
</evidence>
<dbReference type="InterPro" id="IPR001610">
    <property type="entry name" value="PAC"/>
</dbReference>
<dbReference type="PANTHER" id="PTHR43304:SF1">
    <property type="entry name" value="PAC DOMAIN-CONTAINING PROTEIN"/>
    <property type="match status" value="1"/>
</dbReference>
<evidence type="ECO:0000259" key="8">
    <source>
        <dbReference type="PROSITE" id="PS50113"/>
    </source>
</evidence>
<keyword evidence="6" id="KW-1133">Transmembrane helix</keyword>
<dbReference type="GO" id="GO:0005524">
    <property type="term" value="F:ATP binding"/>
    <property type="evidence" value="ECO:0007669"/>
    <property type="project" value="UniProtKB-KW"/>
</dbReference>
<evidence type="ECO:0000256" key="6">
    <source>
        <dbReference type="SAM" id="Phobius"/>
    </source>
</evidence>
<feature type="transmembrane region" description="Helical" evidence="6">
    <location>
        <begin position="85"/>
        <end position="102"/>
    </location>
</feature>
<dbReference type="Pfam" id="PF02518">
    <property type="entry name" value="HATPase_c"/>
    <property type="match status" value="1"/>
</dbReference>
<accession>A0AAE3RDM7</accession>
<keyword evidence="4" id="KW-0808">Transferase</keyword>
<dbReference type="InterPro" id="IPR003594">
    <property type="entry name" value="HATPase_dom"/>
</dbReference>
<dbReference type="Pfam" id="PF08448">
    <property type="entry name" value="PAS_4"/>
    <property type="match status" value="1"/>
</dbReference>
<evidence type="ECO:0000256" key="1">
    <source>
        <dbReference type="ARBA" id="ARBA00000085"/>
    </source>
</evidence>
<feature type="transmembrane region" description="Helical" evidence="6">
    <location>
        <begin position="165"/>
        <end position="189"/>
    </location>
</feature>
<dbReference type="SUPFAM" id="SSF47384">
    <property type="entry name" value="Homodimeric domain of signal transducing histidine kinase"/>
    <property type="match status" value="1"/>
</dbReference>
<dbReference type="EC" id="2.7.13.3" evidence="2"/>
<dbReference type="SUPFAM" id="SSF55785">
    <property type="entry name" value="PYP-like sensor domain (PAS domain)"/>
    <property type="match status" value="2"/>
</dbReference>
<keyword evidence="6" id="KW-0472">Membrane</keyword>
<evidence type="ECO:0000256" key="4">
    <source>
        <dbReference type="ARBA" id="ARBA00022679"/>
    </source>
</evidence>
<keyword evidence="3" id="KW-0597">Phosphoprotein</keyword>
<protein>
    <recommendedName>
        <fullName evidence="2">histidine kinase</fullName>
        <ecNumber evidence="2">2.7.13.3</ecNumber>
    </recommendedName>
</protein>
<dbReference type="Proteomes" id="UP001232063">
    <property type="component" value="Unassembled WGS sequence"/>
</dbReference>
<dbReference type="InterPro" id="IPR035965">
    <property type="entry name" value="PAS-like_dom_sf"/>
</dbReference>
<dbReference type="InterPro" id="IPR004358">
    <property type="entry name" value="Sig_transdc_His_kin-like_C"/>
</dbReference>
<dbReference type="SMART" id="SM00388">
    <property type="entry name" value="HisKA"/>
    <property type="match status" value="1"/>
</dbReference>
<comment type="caution">
    <text evidence="9">The sequence shown here is derived from an EMBL/GenBank/DDBJ whole genome shotgun (WGS) entry which is preliminary data.</text>
</comment>
<proteinExistence type="predicted"/>
<keyword evidence="5" id="KW-0418">Kinase</keyword>
<evidence type="ECO:0000313" key="9">
    <source>
        <dbReference type="EMBL" id="MDJ1506725.1"/>
    </source>
</evidence>
<keyword evidence="10" id="KW-1185">Reference proteome</keyword>
<dbReference type="Pfam" id="PF00512">
    <property type="entry name" value="HisKA"/>
    <property type="match status" value="1"/>
</dbReference>
<organism evidence="9 10">
    <name type="scientific">Xanthocytophaga agilis</name>
    <dbReference type="NCBI Taxonomy" id="3048010"/>
    <lineage>
        <taxon>Bacteria</taxon>
        <taxon>Pseudomonadati</taxon>
        <taxon>Bacteroidota</taxon>
        <taxon>Cytophagia</taxon>
        <taxon>Cytophagales</taxon>
        <taxon>Rhodocytophagaceae</taxon>
        <taxon>Xanthocytophaga</taxon>
    </lineage>
</organism>
<feature type="domain" description="Histidine kinase" evidence="7">
    <location>
        <begin position="464"/>
        <end position="675"/>
    </location>
</feature>
<dbReference type="InterPro" id="IPR013656">
    <property type="entry name" value="PAS_4"/>
</dbReference>
<dbReference type="PRINTS" id="PR00344">
    <property type="entry name" value="BCTRLSENSOR"/>
</dbReference>
<keyword evidence="9" id="KW-0067">ATP-binding</keyword>
<dbReference type="InterPro" id="IPR003661">
    <property type="entry name" value="HisK_dim/P_dom"/>
</dbReference>
<dbReference type="GO" id="GO:0000155">
    <property type="term" value="F:phosphorelay sensor kinase activity"/>
    <property type="evidence" value="ECO:0007669"/>
    <property type="project" value="InterPro"/>
</dbReference>
<dbReference type="EMBL" id="JASJOU010000027">
    <property type="protein sequence ID" value="MDJ1506725.1"/>
    <property type="molecule type" value="Genomic_DNA"/>
</dbReference>
<feature type="transmembrane region" description="Helical" evidence="6">
    <location>
        <begin position="21"/>
        <end position="43"/>
    </location>
</feature>
<dbReference type="PROSITE" id="PS50109">
    <property type="entry name" value="HIS_KIN"/>
    <property type="match status" value="1"/>
</dbReference>
<dbReference type="InterPro" id="IPR052162">
    <property type="entry name" value="Sensor_kinase/Photoreceptor"/>
</dbReference>
<evidence type="ECO:0000313" key="10">
    <source>
        <dbReference type="Proteomes" id="UP001232063"/>
    </source>
</evidence>
<dbReference type="InterPro" id="IPR000014">
    <property type="entry name" value="PAS"/>
</dbReference>